<dbReference type="Proteomes" id="UP001489902">
    <property type="component" value="Chromosome 4"/>
</dbReference>
<feature type="compositionally biased region" description="Polar residues" evidence="1">
    <location>
        <begin position="280"/>
        <end position="289"/>
    </location>
</feature>
<feature type="compositionally biased region" description="Pro residues" evidence="1">
    <location>
        <begin position="19"/>
        <end position="30"/>
    </location>
</feature>
<feature type="compositionally biased region" description="Polar residues" evidence="1">
    <location>
        <begin position="327"/>
        <end position="340"/>
    </location>
</feature>
<name>A0ABZ2WZV8_9HYPO</name>
<proteinExistence type="predicted"/>
<accession>A0ABZ2WZV8</accession>
<protein>
    <submittedName>
        <fullName evidence="2">Uncharacterized protein</fullName>
    </submittedName>
</protein>
<evidence type="ECO:0000256" key="1">
    <source>
        <dbReference type="SAM" id="MobiDB-lite"/>
    </source>
</evidence>
<dbReference type="InterPro" id="IPR021216">
    <property type="entry name" value="DUF2722"/>
</dbReference>
<sequence length="510" mass="56001">MLTVKQPPTYGYKSVHDLPTPPSTSRPSPPLMYQEPTTKSIPVTYQGHSPPSQPMSAPHRGLPPPAAMTLPPQQPPTAGAPPPAHHPPHAPPPPPPPPPPQPSLGPPGHQQRDSWGQLPAPPQQWQGAEESMRHWLQARAEEDRRRQEEERTRQESLRLEQRKVEMDMLRTSLQAGIPPPMVPLVFSGMGSGSVAPQVVLEWAQQFMPPGQAPPRAQIMPTQWPVSPEHQRESQTQGHAQHQGLPPTSTPAAGYAYPPSPSRPRGQTVSGAIGRPMGMSTLPSLNTNAPQPGHAPPVMHSHQHSHMQQAQQQESQSSPSIYFHHWQPPTSQASGSSNRPGSPSAFVTIGETPRKRKATGQHHAPSPTRSEQRYRSPPPFGQSSSSNAPFRGSRRGHSRQRSDMSPFRVTGPGRSRRESFGGPLRRKSPIRSSTPMPYQNRRGSERSEQKQSVSAMLSEEPQPAAQYSGPPRPGNDREYQYRQSSPEDSKMHRGVEGTPKPRDDAGERRGA</sequence>
<feature type="compositionally biased region" description="Low complexity" evidence="1">
    <location>
        <begin position="305"/>
        <end position="319"/>
    </location>
</feature>
<evidence type="ECO:0000313" key="2">
    <source>
        <dbReference type="EMBL" id="WZH46076.1"/>
    </source>
</evidence>
<organism evidence="2 3">
    <name type="scientific">Fusarium acuminatum</name>
    <dbReference type="NCBI Taxonomy" id="5515"/>
    <lineage>
        <taxon>Eukaryota</taxon>
        <taxon>Fungi</taxon>
        <taxon>Dikarya</taxon>
        <taxon>Ascomycota</taxon>
        <taxon>Pezizomycotina</taxon>
        <taxon>Sordariomycetes</taxon>
        <taxon>Hypocreomycetidae</taxon>
        <taxon>Hypocreales</taxon>
        <taxon>Nectriaceae</taxon>
        <taxon>Fusarium</taxon>
        <taxon>Fusarium tricinctum species complex</taxon>
    </lineage>
</organism>
<gene>
    <name evidence="2" type="ORF">QYS62_007146</name>
</gene>
<feature type="region of interest" description="Disordered" evidence="1">
    <location>
        <begin position="1"/>
        <end position="160"/>
    </location>
</feature>
<evidence type="ECO:0000313" key="3">
    <source>
        <dbReference type="Proteomes" id="UP001489902"/>
    </source>
</evidence>
<keyword evidence="3" id="KW-1185">Reference proteome</keyword>
<feature type="compositionally biased region" description="Pro residues" evidence="1">
    <location>
        <begin position="61"/>
        <end position="105"/>
    </location>
</feature>
<feature type="region of interest" description="Disordered" evidence="1">
    <location>
        <begin position="210"/>
        <end position="510"/>
    </location>
</feature>
<feature type="compositionally biased region" description="Basic and acidic residues" evidence="1">
    <location>
        <begin position="473"/>
        <end position="510"/>
    </location>
</feature>
<feature type="compositionally biased region" description="Low complexity" evidence="1">
    <location>
        <begin position="245"/>
        <end position="256"/>
    </location>
</feature>
<dbReference type="Pfam" id="PF10846">
    <property type="entry name" value="DUF2722"/>
    <property type="match status" value="1"/>
</dbReference>
<dbReference type="EMBL" id="CP151263">
    <property type="protein sequence ID" value="WZH46076.1"/>
    <property type="molecule type" value="Genomic_DNA"/>
</dbReference>
<feature type="compositionally biased region" description="Polar residues" evidence="1">
    <location>
        <begin position="35"/>
        <end position="50"/>
    </location>
</feature>
<feature type="compositionally biased region" description="Basic and acidic residues" evidence="1">
    <location>
        <begin position="139"/>
        <end position="160"/>
    </location>
</feature>
<reference evidence="2 3" key="1">
    <citation type="submission" date="2024-04" db="EMBL/GenBank/DDBJ databases">
        <title>Complete genome sequence of Fusarium acuminatum.</title>
        <authorList>
            <person name="Lan B."/>
        </authorList>
    </citation>
    <scope>NUCLEOTIDE SEQUENCE [LARGE SCALE GENOMIC DNA]</scope>
    <source>
        <strain evidence="2">1A</strain>
    </source>
</reference>